<protein>
    <recommendedName>
        <fullName evidence="1">Aminotransferase</fullName>
        <ecNumber evidence="1">2.6.1.-</ecNumber>
    </recommendedName>
</protein>
<dbReference type="Gene3D" id="3.90.1150.10">
    <property type="entry name" value="Aspartate Aminotransferase, domain 1"/>
    <property type="match status" value="2"/>
</dbReference>
<evidence type="ECO:0000256" key="1">
    <source>
        <dbReference type="RuleBase" id="RU000481"/>
    </source>
</evidence>
<organism evidence="3">
    <name type="scientific">Desulfatirhabdium butyrativorans</name>
    <dbReference type="NCBI Taxonomy" id="340467"/>
    <lineage>
        <taxon>Bacteria</taxon>
        <taxon>Pseudomonadati</taxon>
        <taxon>Thermodesulfobacteriota</taxon>
        <taxon>Desulfobacteria</taxon>
        <taxon>Desulfobacterales</taxon>
        <taxon>Desulfatirhabdiaceae</taxon>
        <taxon>Desulfatirhabdium</taxon>
    </lineage>
</organism>
<dbReference type="AlphaFoldDB" id="A0A7C4RUE7"/>
<dbReference type="SUPFAM" id="SSF53383">
    <property type="entry name" value="PLP-dependent transferases"/>
    <property type="match status" value="1"/>
</dbReference>
<dbReference type="InterPro" id="IPR015424">
    <property type="entry name" value="PyrdxlP-dep_Trfase"/>
</dbReference>
<proteinExistence type="inferred from homology"/>
<name>A0A7C4RUE7_9BACT</name>
<feature type="domain" description="Aminotransferase class I/classII large" evidence="2">
    <location>
        <begin position="35"/>
        <end position="381"/>
    </location>
</feature>
<gene>
    <name evidence="3" type="ORF">ENS29_15870</name>
</gene>
<dbReference type="NCBIfam" id="NF005305">
    <property type="entry name" value="PRK06836.1"/>
    <property type="match status" value="1"/>
</dbReference>
<dbReference type="GO" id="GO:0030170">
    <property type="term" value="F:pyridoxal phosphate binding"/>
    <property type="evidence" value="ECO:0007669"/>
    <property type="project" value="InterPro"/>
</dbReference>
<keyword evidence="1 3" id="KW-0808">Transferase</keyword>
<accession>A0A7C4RUE7</accession>
<dbReference type="InterPro" id="IPR015421">
    <property type="entry name" value="PyrdxlP-dep_Trfase_major"/>
</dbReference>
<evidence type="ECO:0000259" key="2">
    <source>
        <dbReference type="Pfam" id="PF00155"/>
    </source>
</evidence>
<dbReference type="PANTHER" id="PTHR42691:SF1">
    <property type="entry name" value="ASPARTATE AMINOTRANSFERASE YHDR-RELATED"/>
    <property type="match status" value="1"/>
</dbReference>
<dbReference type="InterPro" id="IPR004839">
    <property type="entry name" value="Aminotransferase_I/II_large"/>
</dbReference>
<evidence type="ECO:0000313" key="3">
    <source>
        <dbReference type="EMBL" id="HGU34301.1"/>
    </source>
</evidence>
<dbReference type="InterPro" id="IPR015422">
    <property type="entry name" value="PyrdxlP-dep_Trfase_small"/>
</dbReference>
<dbReference type="PRINTS" id="PR00753">
    <property type="entry name" value="ACCSYNTHASE"/>
</dbReference>
<comment type="caution">
    <text evidence="3">The sequence shown here is derived from an EMBL/GenBank/DDBJ whole genome shotgun (WGS) entry which is preliminary data.</text>
</comment>
<comment type="similarity">
    <text evidence="1">Belongs to the class-I pyridoxal-phosphate-dependent aminotransferase family.</text>
</comment>
<sequence>MGISKQIGQIIEKSSWIRKMFEEGARLKAIHGASNVFDFSLGNPNLEPPESFQRVLEQVVSEKRDGSHGYMANTGYPETRKAIADYLAAEQAIAYEADDIVMTCGAAGGLNIILKSILDPGDEVLTPTPHFVEYGFYVANHGGLLKTVPTTSEFRLDIAAFDEAIGERTKAVLINSPNNPTGQVYDASSLAALGELLRRKSDRYGRTIFLIADEPYRKIVFDGIEVPSVASVYGESLLTTSYSKDLSIPGERIGFVAVHPNSAHRKELGAALALTNRILGFVNAPALMQRVVARLQGECTDVAAYARKRQLLCDGLASFGYQFVKPAGTFYLFPKSPISDDVAFVRALQEERILVVPGSGFGGPGYFRIAFCVSDETIVNALPGFERVIRRF</sequence>
<dbReference type="GO" id="GO:0008483">
    <property type="term" value="F:transaminase activity"/>
    <property type="evidence" value="ECO:0007669"/>
    <property type="project" value="UniProtKB-KW"/>
</dbReference>
<dbReference type="EC" id="2.6.1.-" evidence="1"/>
<dbReference type="Gene3D" id="3.40.640.10">
    <property type="entry name" value="Type I PLP-dependent aspartate aminotransferase-like (Major domain)"/>
    <property type="match status" value="1"/>
</dbReference>
<dbReference type="Pfam" id="PF00155">
    <property type="entry name" value="Aminotran_1_2"/>
    <property type="match status" value="1"/>
</dbReference>
<dbReference type="EMBL" id="DSUH01000366">
    <property type="protein sequence ID" value="HGU34301.1"/>
    <property type="molecule type" value="Genomic_DNA"/>
</dbReference>
<dbReference type="PROSITE" id="PS00105">
    <property type="entry name" value="AA_TRANSFER_CLASS_1"/>
    <property type="match status" value="1"/>
</dbReference>
<dbReference type="PANTHER" id="PTHR42691">
    <property type="entry name" value="ASPARTATE AMINOTRANSFERASE YHDR-RELATED"/>
    <property type="match status" value="1"/>
</dbReference>
<reference evidence="3" key="1">
    <citation type="journal article" date="2020" name="mSystems">
        <title>Genome- and Community-Level Interaction Insights into Carbon Utilization and Element Cycling Functions of Hydrothermarchaeota in Hydrothermal Sediment.</title>
        <authorList>
            <person name="Zhou Z."/>
            <person name="Liu Y."/>
            <person name="Xu W."/>
            <person name="Pan J."/>
            <person name="Luo Z.H."/>
            <person name="Li M."/>
        </authorList>
    </citation>
    <scope>NUCLEOTIDE SEQUENCE [LARGE SCALE GENOMIC DNA]</scope>
    <source>
        <strain evidence="3">SpSt-477</strain>
    </source>
</reference>
<keyword evidence="1 3" id="KW-0032">Aminotransferase</keyword>
<dbReference type="CDD" id="cd00609">
    <property type="entry name" value="AAT_like"/>
    <property type="match status" value="1"/>
</dbReference>
<comment type="cofactor">
    <cofactor evidence="1">
        <name>pyridoxal 5'-phosphate</name>
        <dbReference type="ChEBI" id="CHEBI:597326"/>
    </cofactor>
</comment>
<dbReference type="InterPro" id="IPR004838">
    <property type="entry name" value="NHTrfase_class1_PyrdxlP-BS"/>
</dbReference>